<dbReference type="EMBL" id="AYZK01000001">
    <property type="protein sequence ID" value="KRM88019.1"/>
    <property type="molecule type" value="Genomic_DNA"/>
</dbReference>
<dbReference type="InterPro" id="IPR015797">
    <property type="entry name" value="NUDIX_hydrolase-like_dom_sf"/>
</dbReference>
<reference evidence="2 3" key="1">
    <citation type="journal article" date="2015" name="Genome Announc.">
        <title>Expanding the biotechnology potential of lactobacilli through comparative genomics of 213 strains and associated genera.</title>
        <authorList>
            <person name="Sun Z."/>
            <person name="Harris H.M."/>
            <person name="McCann A."/>
            <person name="Guo C."/>
            <person name="Argimon S."/>
            <person name="Zhang W."/>
            <person name="Yang X."/>
            <person name="Jeffery I.B."/>
            <person name="Cooney J.C."/>
            <person name="Kagawa T.F."/>
            <person name="Liu W."/>
            <person name="Song Y."/>
            <person name="Salvetti E."/>
            <person name="Wrobel A."/>
            <person name="Rasinkangas P."/>
            <person name="Parkhill J."/>
            <person name="Rea M.C."/>
            <person name="O'Sullivan O."/>
            <person name="Ritari J."/>
            <person name="Douillard F.P."/>
            <person name="Paul Ross R."/>
            <person name="Yang R."/>
            <person name="Briner A.E."/>
            <person name="Felis G.E."/>
            <person name="de Vos W.M."/>
            <person name="Barrangou R."/>
            <person name="Klaenhammer T.R."/>
            <person name="Caufield P.W."/>
            <person name="Cui Y."/>
            <person name="Zhang H."/>
            <person name="O'Toole P.W."/>
        </authorList>
    </citation>
    <scope>NUCLEOTIDE SEQUENCE [LARGE SCALE GENOMIC DNA]</scope>
    <source>
        <strain evidence="2 3">DSM 22698</strain>
    </source>
</reference>
<dbReference type="InterPro" id="IPR000086">
    <property type="entry name" value="NUDIX_hydrolase_dom"/>
</dbReference>
<gene>
    <name evidence="2" type="ORF">FD19_GL000303</name>
</gene>
<name>A0A0R2CJU9_9LACO</name>
<protein>
    <recommendedName>
        <fullName evidence="1">Nudix hydrolase domain-containing protein</fullName>
    </recommendedName>
</protein>
<dbReference type="Pfam" id="PF00293">
    <property type="entry name" value="NUDIX"/>
    <property type="match status" value="1"/>
</dbReference>
<accession>A0A0R2CJU9</accession>
<dbReference type="AlphaFoldDB" id="A0A0R2CJU9"/>
<dbReference type="STRING" id="1423810.FD19_GL000303"/>
<dbReference type="SUPFAM" id="SSF55811">
    <property type="entry name" value="Nudix"/>
    <property type="match status" value="1"/>
</dbReference>
<dbReference type="Gene3D" id="3.90.79.10">
    <property type="entry name" value="Nucleoside Triphosphate Pyrophosphohydrolase"/>
    <property type="match status" value="1"/>
</dbReference>
<evidence type="ECO:0000313" key="3">
    <source>
        <dbReference type="Proteomes" id="UP000051789"/>
    </source>
</evidence>
<dbReference type="Proteomes" id="UP000051789">
    <property type="component" value="Unassembled WGS sequence"/>
</dbReference>
<evidence type="ECO:0000259" key="1">
    <source>
        <dbReference type="Pfam" id="PF00293"/>
    </source>
</evidence>
<organism evidence="2 3">
    <name type="scientific">Lacticaseibacillus thailandensis DSM 22698 = JCM 13996</name>
    <dbReference type="NCBI Taxonomy" id="1423810"/>
    <lineage>
        <taxon>Bacteria</taxon>
        <taxon>Bacillati</taxon>
        <taxon>Bacillota</taxon>
        <taxon>Bacilli</taxon>
        <taxon>Lactobacillales</taxon>
        <taxon>Lactobacillaceae</taxon>
        <taxon>Lacticaseibacillus</taxon>
    </lineage>
</organism>
<evidence type="ECO:0000313" key="2">
    <source>
        <dbReference type="EMBL" id="KRM88019.1"/>
    </source>
</evidence>
<sequence>MMQEADDLRLLVAPDKWFSVRAAVLLVHGTDVLVRVMSLPQGQTGILLPGGAVKFNESAVDAGAREMHEELKLDDLDLRMVGVTENFWPLNQEVQAHQLMMIMMATLSADQYAHVQSLDMEQVDLPAHTRLAWLPLAQVRASIRPTAVGALLGTDDQVHYGVDRRDA</sequence>
<dbReference type="PATRIC" id="fig|1423810.4.peg.306"/>
<comment type="caution">
    <text evidence="2">The sequence shown here is derived from an EMBL/GenBank/DDBJ whole genome shotgun (WGS) entry which is preliminary data.</text>
</comment>
<keyword evidence="3" id="KW-1185">Reference proteome</keyword>
<feature type="domain" description="Nudix hydrolase" evidence="1">
    <location>
        <begin position="27"/>
        <end position="139"/>
    </location>
</feature>
<proteinExistence type="predicted"/>